<dbReference type="EMBL" id="JALDAY010000015">
    <property type="protein sequence ID" value="MCI3277579.1"/>
    <property type="molecule type" value="Genomic_DNA"/>
</dbReference>
<organism evidence="3 4">
    <name type="scientific">Streptomyces cylindrosporus</name>
    <dbReference type="NCBI Taxonomy" id="2927583"/>
    <lineage>
        <taxon>Bacteria</taxon>
        <taxon>Bacillati</taxon>
        <taxon>Actinomycetota</taxon>
        <taxon>Actinomycetes</taxon>
        <taxon>Kitasatosporales</taxon>
        <taxon>Streptomycetaceae</taxon>
        <taxon>Streptomyces</taxon>
    </lineage>
</organism>
<comment type="caution">
    <text evidence="3">The sequence shown here is derived from an EMBL/GenBank/DDBJ whole genome shotgun (WGS) entry which is preliminary data.</text>
</comment>
<evidence type="ECO:0000256" key="1">
    <source>
        <dbReference type="SAM" id="MobiDB-lite"/>
    </source>
</evidence>
<keyword evidence="2" id="KW-0812">Transmembrane</keyword>
<keyword evidence="4" id="KW-1185">Reference proteome</keyword>
<evidence type="ECO:0000313" key="4">
    <source>
        <dbReference type="Proteomes" id="UP001165269"/>
    </source>
</evidence>
<proteinExistence type="predicted"/>
<feature type="transmembrane region" description="Helical" evidence="2">
    <location>
        <begin position="12"/>
        <end position="38"/>
    </location>
</feature>
<protein>
    <submittedName>
        <fullName evidence="3">Uncharacterized protein</fullName>
    </submittedName>
</protein>
<gene>
    <name evidence="3" type="ORF">MQP27_41575</name>
</gene>
<keyword evidence="2" id="KW-1133">Transmembrane helix</keyword>
<reference evidence="3" key="1">
    <citation type="submission" date="2022-03" db="EMBL/GenBank/DDBJ databases">
        <title>Streptomyces 7R015 and 7R016 isolated from Barleria lupulina in Thailand.</title>
        <authorList>
            <person name="Kanchanasin P."/>
            <person name="Phongsopitanun W."/>
            <person name="Tanasupawat S."/>
        </authorList>
    </citation>
    <scope>NUCLEOTIDE SEQUENCE</scope>
    <source>
        <strain evidence="3">7R015</strain>
    </source>
</reference>
<dbReference type="Proteomes" id="UP001165269">
    <property type="component" value="Unassembled WGS sequence"/>
</dbReference>
<name>A0ABS9YK57_9ACTN</name>
<dbReference type="RefSeq" id="WP_242775409.1">
    <property type="nucleotide sequence ID" value="NZ_JALDAY010000015.1"/>
</dbReference>
<evidence type="ECO:0000256" key="2">
    <source>
        <dbReference type="SAM" id="Phobius"/>
    </source>
</evidence>
<evidence type="ECO:0000313" key="3">
    <source>
        <dbReference type="EMBL" id="MCI3277579.1"/>
    </source>
</evidence>
<sequence length="72" mass="7441">MNEVVHTVVVFIAAALAWIAAGVLSGTALLLGLPAVVVHIARRRRGKSAPSYDAEAPATGSPPDEPPDESRP</sequence>
<keyword evidence="2" id="KW-0472">Membrane</keyword>
<feature type="region of interest" description="Disordered" evidence="1">
    <location>
        <begin position="44"/>
        <end position="72"/>
    </location>
</feature>
<accession>A0ABS9YK57</accession>